<comment type="caution">
    <text evidence="2">The sequence shown here is derived from an EMBL/GenBank/DDBJ whole genome shotgun (WGS) entry which is preliminary data.</text>
</comment>
<dbReference type="Pfam" id="PF12770">
    <property type="entry name" value="CHAT"/>
    <property type="match status" value="1"/>
</dbReference>
<keyword evidence="3" id="KW-1185">Reference proteome</keyword>
<organism evidence="2 3">
    <name type="scientific">Mycena rosella</name>
    <name type="common">Pink bonnet</name>
    <name type="synonym">Agaricus rosellus</name>
    <dbReference type="NCBI Taxonomy" id="1033263"/>
    <lineage>
        <taxon>Eukaryota</taxon>
        <taxon>Fungi</taxon>
        <taxon>Dikarya</taxon>
        <taxon>Basidiomycota</taxon>
        <taxon>Agaricomycotina</taxon>
        <taxon>Agaricomycetes</taxon>
        <taxon>Agaricomycetidae</taxon>
        <taxon>Agaricales</taxon>
        <taxon>Marasmiineae</taxon>
        <taxon>Mycenaceae</taxon>
        <taxon>Mycena</taxon>
    </lineage>
</organism>
<evidence type="ECO:0000313" key="3">
    <source>
        <dbReference type="Proteomes" id="UP001221757"/>
    </source>
</evidence>
<name>A0AAD7D9R1_MYCRO</name>
<reference evidence="2" key="1">
    <citation type="submission" date="2023-03" db="EMBL/GenBank/DDBJ databases">
        <title>Massive genome expansion in bonnet fungi (Mycena s.s.) driven by repeated elements and novel gene families across ecological guilds.</title>
        <authorList>
            <consortium name="Lawrence Berkeley National Laboratory"/>
            <person name="Harder C.B."/>
            <person name="Miyauchi S."/>
            <person name="Viragh M."/>
            <person name="Kuo A."/>
            <person name="Thoen E."/>
            <person name="Andreopoulos B."/>
            <person name="Lu D."/>
            <person name="Skrede I."/>
            <person name="Drula E."/>
            <person name="Henrissat B."/>
            <person name="Morin E."/>
            <person name="Kohler A."/>
            <person name="Barry K."/>
            <person name="LaButti K."/>
            <person name="Morin E."/>
            <person name="Salamov A."/>
            <person name="Lipzen A."/>
            <person name="Mereny Z."/>
            <person name="Hegedus B."/>
            <person name="Baldrian P."/>
            <person name="Stursova M."/>
            <person name="Weitz H."/>
            <person name="Taylor A."/>
            <person name="Grigoriev I.V."/>
            <person name="Nagy L.G."/>
            <person name="Martin F."/>
            <person name="Kauserud H."/>
        </authorList>
    </citation>
    <scope>NUCLEOTIDE SEQUENCE</scope>
    <source>
        <strain evidence="2">CBHHK067</strain>
    </source>
</reference>
<feature type="domain" description="CHAT" evidence="1">
    <location>
        <begin position="3"/>
        <end position="76"/>
    </location>
</feature>
<gene>
    <name evidence="2" type="ORF">B0H17DRAFT_1072701</name>
</gene>
<dbReference type="InterPro" id="IPR024983">
    <property type="entry name" value="CHAT_dom"/>
</dbReference>
<protein>
    <recommendedName>
        <fullName evidence="1">CHAT domain-containing protein</fullName>
    </recommendedName>
</protein>
<accession>A0AAD7D9R1</accession>
<proteinExistence type="predicted"/>
<dbReference type="AlphaFoldDB" id="A0AAD7D9R1"/>
<dbReference type="EMBL" id="JARKIE010000099">
    <property type="protein sequence ID" value="KAJ7686100.1"/>
    <property type="molecule type" value="Genomic_DNA"/>
</dbReference>
<sequence>MVGGFIVAGFRGVIGTMWTMQDEDGAPLADTFYTHLFANDRKPQASDTAKALQLSVRKMRDAGLPPKNWVPFIHVGI</sequence>
<dbReference type="Proteomes" id="UP001221757">
    <property type="component" value="Unassembled WGS sequence"/>
</dbReference>
<evidence type="ECO:0000259" key="1">
    <source>
        <dbReference type="Pfam" id="PF12770"/>
    </source>
</evidence>
<evidence type="ECO:0000313" key="2">
    <source>
        <dbReference type="EMBL" id="KAJ7686100.1"/>
    </source>
</evidence>